<gene>
    <name evidence="2" type="ORF">CAL24_22895</name>
</gene>
<organism evidence="2 3">
    <name type="scientific">Bordetella genomosp. 2</name>
    <dbReference type="NCBI Taxonomy" id="1983456"/>
    <lineage>
        <taxon>Bacteria</taxon>
        <taxon>Pseudomonadati</taxon>
        <taxon>Pseudomonadota</taxon>
        <taxon>Betaproteobacteria</taxon>
        <taxon>Burkholderiales</taxon>
        <taxon>Alcaligenaceae</taxon>
        <taxon>Bordetella</taxon>
    </lineage>
</organism>
<comment type="caution">
    <text evidence="2">The sequence shown here is derived from an EMBL/GenBank/DDBJ whole genome shotgun (WGS) entry which is preliminary data.</text>
</comment>
<reference evidence="3" key="1">
    <citation type="submission" date="2017-05" db="EMBL/GenBank/DDBJ databases">
        <title>Complete and WGS of Bordetella genogroups.</title>
        <authorList>
            <person name="Spilker T."/>
            <person name="Lipuma J."/>
        </authorList>
    </citation>
    <scope>NUCLEOTIDE SEQUENCE [LARGE SCALE GENOMIC DNA]</scope>
    <source>
        <strain evidence="3">AU8256</strain>
    </source>
</reference>
<dbReference type="InterPro" id="IPR029044">
    <property type="entry name" value="Nucleotide-diphossugar_trans"/>
</dbReference>
<proteinExistence type="predicted"/>
<accession>A0A261V6B8</accession>
<dbReference type="GO" id="GO:0016758">
    <property type="term" value="F:hexosyltransferase activity"/>
    <property type="evidence" value="ECO:0007669"/>
    <property type="project" value="UniProtKB-ARBA"/>
</dbReference>
<name>A0A261V6B8_9BORD</name>
<protein>
    <recommendedName>
        <fullName evidence="1">Glycosyltransferase 2-like domain-containing protein</fullName>
    </recommendedName>
</protein>
<evidence type="ECO:0000313" key="2">
    <source>
        <dbReference type="EMBL" id="OZI69666.1"/>
    </source>
</evidence>
<dbReference type="Pfam" id="PF00535">
    <property type="entry name" value="Glycos_transf_2"/>
    <property type="match status" value="1"/>
</dbReference>
<dbReference type="CDD" id="cd00761">
    <property type="entry name" value="Glyco_tranf_GTA_type"/>
    <property type="match status" value="1"/>
</dbReference>
<dbReference type="PANTHER" id="PTHR22916">
    <property type="entry name" value="GLYCOSYLTRANSFERASE"/>
    <property type="match status" value="1"/>
</dbReference>
<dbReference type="PANTHER" id="PTHR22916:SF3">
    <property type="entry name" value="UDP-GLCNAC:BETAGAL BETA-1,3-N-ACETYLGLUCOSAMINYLTRANSFERASE-LIKE PROTEIN 1"/>
    <property type="match status" value="1"/>
</dbReference>
<dbReference type="Gene3D" id="3.90.550.10">
    <property type="entry name" value="Spore Coat Polysaccharide Biosynthesis Protein SpsA, Chain A"/>
    <property type="match status" value="1"/>
</dbReference>
<evidence type="ECO:0000259" key="1">
    <source>
        <dbReference type="Pfam" id="PF00535"/>
    </source>
</evidence>
<dbReference type="RefSeq" id="WP_094808022.1">
    <property type="nucleotide sequence ID" value="NZ_NEVT01000009.1"/>
</dbReference>
<dbReference type="SUPFAM" id="SSF53448">
    <property type="entry name" value="Nucleotide-diphospho-sugar transferases"/>
    <property type="match status" value="1"/>
</dbReference>
<dbReference type="AlphaFoldDB" id="A0A261V6B8"/>
<dbReference type="InterPro" id="IPR001173">
    <property type="entry name" value="Glyco_trans_2-like"/>
</dbReference>
<keyword evidence="3" id="KW-1185">Reference proteome</keyword>
<sequence length="362" mass="41524">MPKVSVVVPVYNLEFYVERCLASLARQTCQDIEVLVVNDGGTDDSQLIIDEYVAQYPAMFKSFIKPNGGHGAACNYGIDRATGEYIIIVDGDDFLDPDAIEFMYDKAQETGADLLIGNLRYCFSDRTQPFKPVPFETERELSAQDRDLLYRNWATPCGRIYHRSVFADPDVRLLPGIFFADANFAPKSYLVAKKIYYVDKELYNYDITRPTQSMQQTDKRILNIVPALQDMLAFYRKKGQFDAKRQQLMWYVGMHCVAWIQRVKTLHGYPRLRALREIFAVADENFGADWLKTGIAWDIFGRKVHRGVKIARALNYIPIVAFWKLMALLGKVDRGVEAMLAFPLRAYRAVKHRVRARVGSVL</sequence>
<dbReference type="EMBL" id="NEVT01000009">
    <property type="protein sequence ID" value="OZI69666.1"/>
    <property type="molecule type" value="Genomic_DNA"/>
</dbReference>
<evidence type="ECO:0000313" key="3">
    <source>
        <dbReference type="Proteomes" id="UP000215633"/>
    </source>
</evidence>
<dbReference type="Proteomes" id="UP000215633">
    <property type="component" value="Unassembled WGS sequence"/>
</dbReference>
<feature type="domain" description="Glycosyltransferase 2-like" evidence="1">
    <location>
        <begin position="5"/>
        <end position="165"/>
    </location>
</feature>